<accession>A0ABN7V1J4</accession>
<dbReference type="Proteomes" id="UP000789901">
    <property type="component" value="Unassembled WGS sequence"/>
</dbReference>
<sequence>MLTFFILTPGYSTTQVASATFLVEDDKRIIEDPKVEEAEYDLEIIVHFDIENIVCLNDEIFQDSESNSDSEEFQDYDADEFNELDYNELISNKTGQGVFDFDPAELAANL</sequence>
<organism evidence="1 2">
    <name type="scientific">Gigaspora margarita</name>
    <dbReference type="NCBI Taxonomy" id="4874"/>
    <lineage>
        <taxon>Eukaryota</taxon>
        <taxon>Fungi</taxon>
        <taxon>Fungi incertae sedis</taxon>
        <taxon>Mucoromycota</taxon>
        <taxon>Glomeromycotina</taxon>
        <taxon>Glomeromycetes</taxon>
        <taxon>Diversisporales</taxon>
        <taxon>Gigasporaceae</taxon>
        <taxon>Gigaspora</taxon>
    </lineage>
</organism>
<evidence type="ECO:0000313" key="2">
    <source>
        <dbReference type="Proteomes" id="UP000789901"/>
    </source>
</evidence>
<name>A0ABN7V1J4_GIGMA</name>
<reference evidence="1 2" key="1">
    <citation type="submission" date="2021-06" db="EMBL/GenBank/DDBJ databases">
        <authorList>
            <person name="Kallberg Y."/>
            <person name="Tangrot J."/>
            <person name="Rosling A."/>
        </authorList>
    </citation>
    <scope>NUCLEOTIDE SEQUENCE [LARGE SCALE GENOMIC DNA]</scope>
    <source>
        <strain evidence="1 2">120-4 pot B 10/14</strain>
    </source>
</reference>
<gene>
    <name evidence="1" type="ORF">GMARGA_LOCUS13275</name>
</gene>
<dbReference type="EMBL" id="CAJVQB010008374">
    <property type="protein sequence ID" value="CAG8717872.1"/>
    <property type="molecule type" value="Genomic_DNA"/>
</dbReference>
<proteinExistence type="predicted"/>
<comment type="caution">
    <text evidence="1">The sequence shown here is derived from an EMBL/GenBank/DDBJ whole genome shotgun (WGS) entry which is preliminary data.</text>
</comment>
<protein>
    <submittedName>
        <fullName evidence="1">22475_t:CDS:1</fullName>
    </submittedName>
</protein>
<keyword evidence="2" id="KW-1185">Reference proteome</keyword>
<evidence type="ECO:0000313" key="1">
    <source>
        <dbReference type="EMBL" id="CAG8717872.1"/>
    </source>
</evidence>